<dbReference type="Gene3D" id="3.30.420.10">
    <property type="entry name" value="Ribonuclease H-like superfamily/Ribonuclease H"/>
    <property type="match status" value="1"/>
</dbReference>
<dbReference type="InterPro" id="IPR036397">
    <property type="entry name" value="RNaseH_sf"/>
</dbReference>
<dbReference type="PANTHER" id="PTHR37984">
    <property type="entry name" value="PROTEIN CBG26694"/>
    <property type="match status" value="1"/>
</dbReference>
<dbReference type="InterPro" id="IPR001584">
    <property type="entry name" value="Integrase_cat-core"/>
</dbReference>
<protein>
    <submittedName>
        <fullName evidence="3">Uncharacterized protein K02A2.6-like</fullName>
    </submittedName>
</protein>
<dbReference type="AlphaFoldDB" id="A0A1S3H9H4"/>
<proteinExistence type="predicted"/>
<dbReference type="GO" id="GO:0015074">
    <property type="term" value="P:DNA integration"/>
    <property type="evidence" value="ECO:0007669"/>
    <property type="project" value="InterPro"/>
</dbReference>
<accession>A0A1S3H9H4</accession>
<dbReference type="SUPFAM" id="SSF53098">
    <property type="entry name" value="Ribonuclease H-like"/>
    <property type="match status" value="1"/>
</dbReference>
<dbReference type="PROSITE" id="PS50994">
    <property type="entry name" value="INTEGRASE"/>
    <property type="match status" value="1"/>
</dbReference>
<dbReference type="FunFam" id="3.30.420.10:FF:000063">
    <property type="entry name" value="Retrovirus-related Pol polyprotein from transposon 297-like Protein"/>
    <property type="match status" value="1"/>
</dbReference>
<feature type="domain" description="Integrase catalytic" evidence="1">
    <location>
        <begin position="2"/>
        <end position="167"/>
    </location>
</feature>
<evidence type="ECO:0000259" key="1">
    <source>
        <dbReference type="PROSITE" id="PS50994"/>
    </source>
</evidence>
<gene>
    <name evidence="3" type="primary">LOC106152923</name>
</gene>
<keyword evidence="2" id="KW-1185">Reference proteome</keyword>
<dbReference type="STRING" id="7574.A0A1S3H9H4"/>
<dbReference type="InterPro" id="IPR012337">
    <property type="entry name" value="RNaseH-like_sf"/>
</dbReference>
<dbReference type="InParanoid" id="A0A1S3H9H4"/>
<dbReference type="PANTHER" id="PTHR37984:SF8">
    <property type="entry name" value="CCHC-TYPE DOMAIN-CONTAINING PROTEIN"/>
    <property type="match status" value="1"/>
</dbReference>
<dbReference type="KEGG" id="lak:106152923"/>
<dbReference type="Proteomes" id="UP000085678">
    <property type="component" value="Unplaced"/>
</dbReference>
<dbReference type="InterPro" id="IPR050951">
    <property type="entry name" value="Retrovirus_Pol_polyprotein"/>
</dbReference>
<evidence type="ECO:0000313" key="3">
    <source>
        <dbReference type="RefSeq" id="XP_013382121.1"/>
    </source>
</evidence>
<dbReference type="GO" id="GO:0003676">
    <property type="term" value="F:nucleic acid binding"/>
    <property type="evidence" value="ECO:0007669"/>
    <property type="project" value="InterPro"/>
</dbReference>
<dbReference type="RefSeq" id="XP_013382121.1">
    <property type="nucleotide sequence ID" value="XM_013526667.1"/>
</dbReference>
<dbReference type="GeneID" id="106152923"/>
<evidence type="ECO:0000313" key="2">
    <source>
        <dbReference type="Proteomes" id="UP000085678"/>
    </source>
</evidence>
<dbReference type="OrthoDB" id="10064927at2759"/>
<reference evidence="3" key="1">
    <citation type="submission" date="2025-08" db="UniProtKB">
        <authorList>
            <consortium name="RefSeq"/>
        </authorList>
    </citation>
    <scope>IDENTIFICATION</scope>
    <source>
        <tissue evidence="3">Gonads</tissue>
    </source>
</reference>
<sequence length="227" mass="25948">MNHDTPDRPWAKDGTDIFTNQWKDYLITVDYNFWEVDMLPTTDAKAVIQKLKTHFARYGIPDSIVSDNGPQFSSEEFQKFCKAWDITHMTISPYNSRANGKAESVVKTAKRIMRKCKEAGSDPYLAILDHRNTPSQGMLSSPVQRLMSRRTKTMLPTAPALLKPEVVDIRHTKRDIKHDQAKQAMHANKSSHHLPALDEGATVRLQPFKMGQKTWTKGTVLQKLDER</sequence>
<organism evidence="2 3">
    <name type="scientific">Lingula anatina</name>
    <name type="common">Brachiopod</name>
    <name type="synonym">Lingula unguis</name>
    <dbReference type="NCBI Taxonomy" id="7574"/>
    <lineage>
        <taxon>Eukaryota</taxon>
        <taxon>Metazoa</taxon>
        <taxon>Spiralia</taxon>
        <taxon>Lophotrochozoa</taxon>
        <taxon>Brachiopoda</taxon>
        <taxon>Linguliformea</taxon>
        <taxon>Lingulata</taxon>
        <taxon>Lingulida</taxon>
        <taxon>Linguloidea</taxon>
        <taxon>Lingulidae</taxon>
        <taxon>Lingula</taxon>
    </lineage>
</organism>
<dbReference type="Pfam" id="PF00665">
    <property type="entry name" value="rve"/>
    <property type="match status" value="1"/>
</dbReference>
<name>A0A1S3H9H4_LINAN</name>